<keyword evidence="5 13" id="KW-0812">Transmembrane</keyword>
<feature type="transmembrane region" description="Helical" evidence="13">
    <location>
        <begin position="155"/>
        <end position="177"/>
    </location>
</feature>
<comment type="catalytic activity">
    <reaction evidence="12">
        <text>K(+)(in) = K(+)(out)</text>
        <dbReference type="Rhea" id="RHEA:29463"/>
        <dbReference type="ChEBI" id="CHEBI:29103"/>
    </reaction>
</comment>
<name>A0A5J5IZC6_9MICO</name>
<proteinExistence type="inferred from homology"/>
<feature type="transmembrane region" description="Helical" evidence="13">
    <location>
        <begin position="183"/>
        <end position="201"/>
    </location>
</feature>
<evidence type="ECO:0000256" key="1">
    <source>
        <dbReference type="ARBA" id="ARBA00004141"/>
    </source>
</evidence>
<keyword evidence="3" id="KW-0813">Transport</keyword>
<accession>A0A5J5IZC6</accession>
<dbReference type="InterPro" id="IPR010617">
    <property type="entry name" value="TMEM175-like"/>
</dbReference>
<dbReference type="Pfam" id="PF06736">
    <property type="entry name" value="TMEM175"/>
    <property type="match status" value="1"/>
</dbReference>
<dbReference type="RefSeq" id="WP_150448787.1">
    <property type="nucleotide sequence ID" value="NZ_VYSA01000002.1"/>
</dbReference>
<evidence type="ECO:0000256" key="6">
    <source>
        <dbReference type="ARBA" id="ARBA00022826"/>
    </source>
</evidence>
<keyword evidence="4" id="KW-0633">Potassium transport</keyword>
<dbReference type="GO" id="GO:0015252">
    <property type="term" value="F:proton channel activity"/>
    <property type="evidence" value="ECO:0007669"/>
    <property type="project" value="InterPro"/>
</dbReference>
<evidence type="ECO:0000256" key="10">
    <source>
        <dbReference type="ARBA" id="ARBA00023136"/>
    </source>
</evidence>
<evidence type="ECO:0000313" key="15">
    <source>
        <dbReference type="Proteomes" id="UP000325827"/>
    </source>
</evidence>
<dbReference type="GO" id="GO:0005267">
    <property type="term" value="F:potassium channel activity"/>
    <property type="evidence" value="ECO:0007669"/>
    <property type="project" value="UniProtKB-KW"/>
</dbReference>
<dbReference type="OrthoDB" id="7626281at2"/>
<keyword evidence="11" id="KW-0407">Ion channel</keyword>
<dbReference type="AlphaFoldDB" id="A0A5J5IZC6"/>
<feature type="transmembrane region" description="Helical" evidence="13">
    <location>
        <begin position="124"/>
        <end position="143"/>
    </location>
</feature>
<evidence type="ECO:0000256" key="4">
    <source>
        <dbReference type="ARBA" id="ARBA00022538"/>
    </source>
</evidence>
<protein>
    <submittedName>
        <fullName evidence="14">DUF1211 domain-containing protein</fullName>
    </submittedName>
</protein>
<evidence type="ECO:0000256" key="8">
    <source>
        <dbReference type="ARBA" id="ARBA00022989"/>
    </source>
</evidence>
<feature type="transmembrane region" description="Helical" evidence="13">
    <location>
        <begin position="91"/>
        <end position="112"/>
    </location>
</feature>
<sequence length="214" mass="23120">MAKERPAPTYYSTARLEAYTDGVFAIAATLLVLDLTTAALGQIQTDAELWAALARMWPSFMSFGVSFALLSGLWFIHLGQFRGIARVDVTLVWLNAARLLFVVLIPFTTSLVSDYSTFYAGRMLLPINFFFAALFGHLSWRWAAARHGHLLTPDAAADIPTEGAGGLAAVICGAIAAVASPWLGSWGFCAYFLNGPLTALLRRRAMRRAAAGAS</sequence>
<keyword evidence="10 13" id="KW-0472">Membrane</keyword>
<feature type="transmembrane region" description="Helical" evidence="13">
    <location>
        <begin position="60"/>
        <end position="79"/>
    </location>
</feature>
<evidence type="ECO:0000256" key="7">
    <source>
        <dbReference type="ARBA" id="ARBA00022958"/>
    </source>
</evidence>
<feature type="transmembrane region" description="Helical" evidence="13">
    <location>
        <begin position="21"/>
        <end position="40"/>
    </location>
</feature>
<keyword evidence="8 13" id="KW-1133">Transmembrane helix</keyword>
<evidence type="ECO:0000256" key="13">
    <source>
        <dbReference type="SAM" id="Phobius"/>
    </source>
</evidence>
<dbReference type="PANTHER" id="PTHR31462">
    <property type="entry name" value="ENDOSOMAL/LYSOSOMAL POTASSIUM CHANNEL TMEM175"/>
    <property type="match status" value="1"/>
</dbReference>
<keyword evidence="15" id="KW-1185">Reference proteome</keyword>
<dbReference type="GO" id="GO:0016020">
    <property type="term" value="C:membrane"/>
    <property type="evidence" value="ECO:0007669"/>
    <property type="project" value="UniProtKB-SubCell"/>
</dbReference>
<evidence type="ECO:0000256" key="5">
    <source>
        <dbReference type="ARBA" id="ARBA00022692"/>
    </source>
</evidence>
<keyword evidence="7" id="KW-0630">Potassium</keyword>
<dbReference type="Proteomes" id="UP000325827">
    <property type="component" value="Unassembled WGS sequence"/>
</dbReference>
<evidence type="ECO:0000256" key="3">
    <source>
        <dbReference type="ARBA" id="ARBA00022448"/>
    </source>
</evidence>
<evidence type="ECO:0000256" key="12">
    <source>
        <dbReference type="ARBA" id="ARBA00034430"/>
    </source>
</evidence>
<evidence type="ECO:0000256" key="11">
    <source>
        <dbReference type="ARBA" id="ARBA00023303"/>
    </source>
</evidence>
<organism evidence="14 15">
    <name type="scientific">Microbacterium rhizomatis</name>
    <dbReference type="NCBI Taxonomy" id="1631477"/>
    <lineage>
        <taxon>Bacteria</taxon>
        <taxon>Bacillati</taxon>
        <taxon>Actinomycetota</taxon>
        <taxon>Actinomycetes</taxon>
        <taxon>Micrococcales</taxon>
        <taxon>Microbacteriaceae</taxon>
        <taxon>Microbacterium</taxon>
    </lineage>
</organism>
<evidence type="ECO:0000256" key="2">
    <source>
        <dbReference type="ARBA" id="ARBA00006920"/>
    </source>
</evidence>
<dbReference type="PANTHER" id="PTHR31462:SF5">
    <property type="entry name" value="ENDOSOMAL_LYSOSOMAL PROTON CHANNEL TMEM175"/>
    <property type="match status" value="1"/>
</dbReference>
<reference evidence="15" key="1">
    <citation type="submission" date="2019-09" db="EMBL/GenBank/DDBJ databases">
        <title>Mumia zhuanghuii sp. nov. isolated from the intestinal contents of plateau pika (Ochotona curzoniae) in the Qinghai-Tibet plateau of China.</title>
        <authorList>
            <person name="Tian Z."/>
        </authorList>
    </citation>
    <scope>NUCLEOTIDE SEQUENCE [LARGE SCALE GENOMIC DNA]</scope>
    <source>
        <strain evidence="15">JCM 30598</strain>
    </source>
</reference>
<gene>
    <name evidence="14" type="ORF">F6B43_09940</name>
</gene>
<evidence type="ECO:0000256" key="9">
    <source>
        <dbReference type="ARBA" id="ARBA00023065"/>
    </source>
</evidence>
<comment type="caution">
    <text evidence="14">The sequence shown here is derived from an EMBL/GenBank/DDBJ whole genome shotgun (WGS) entry which is preliminary data.</text>
</comment>
<comment type="similarity">
    <text evidence="2">Belongs to the TMEM175 family.</text>
</comment>
<comment type="subcellular location">
    <subcellularLocation>
        <location evidence="1">Membrane</location>
        <topology evidence="1">Multi-pass membrane protein</topology>
    </subcellularLocation>
</comment>
<keyword evidence="9" id="KW-0406">Ion transport</keyword>
<keyword evidence="6" id="KW-0631">Potassium channel</keyword>
<evidence type="ECO:0000313" key="14">
    <source>
        <dbReference type="EMBL" id="KAA9107752.1"/>
    </source>
</evidence>
<dbReference type="EMBL" id="VYSA01000002">
    <property type="protein sequence ID" value="KAA9107752.1"/>
    <property type="molecule type" value="Genomic_DNA"/>
</dbReference>